<dbReference type="OrthoDB" id="3365917at2759"/>
<evidence type="ECO:0000313" key="2">
    <source>
        <dbReference type="EMBL" id="EFI91411.1"/>
    </source>
</evidence>
<dbReference type="STRING" id="578458.D8QKW0"/>
<organism evidence="3">
    <name type="scientific">Schizophyllum commune (strain H4-8 / FGSC 9210)</name>
    <name type="common">Split gill fungus</name>
    <dbReference type="NCBI Taxonomy" id="578458"/>
    <lineage>
        <taxon>Eukaryota</taxon>
        <taxon>Fungi</taxon>
        <taxon>Dikarya</taxon>
        <taxon>Basidiomycota</taxon>
        <taxon>Agaricomycotina</taxon>
        <taxon>Agaricomycetes</taxon>
        <taxon>Agaricomycetidae</taxon>
        <taxon>Agaricales</taxon>
        <taxon>Schizophyllaceae</taxon>
        <taxon>Schizophyllum</taxon>
    </lineage>
</organism>
<protein>
    <submittedName>
        <fullName evidence="2">Uncharacterized protein</fullName>
    </submittedName>
</protein>
<feature type="region of interest" description="Disordered" evidence="1">
    <location>
        <begin position="1"/>
        <end position="73"/>
    </location>
</feature>
<accession>D8QKW0</accession>
<dbReference type="VEuPathDB" id="FungiDB:SCHCODRAFT_02593984"/>
<name>D8QKW0_SCHCM</name>
<dbReference type="KEGG" id="scm:SCHCO_02593984"/>
<dbReference type="GeneID" id="9592954"/>
<keyword evidence="3" id="KW-1185">Reference proteome</keyword>
<evidence type="ECO:0000256" key="1">
    <source>
        <dbReference type="SAM" id="MobiDB-lite"/>
    </source>
</evidence>
<dbReference type="eggNOG" id="ENOG502SQIM">
    <property type="taxonomic scope" value="Eukaryota"/>
</dbReference>
<dbReference type="AlphaFoldDB" id="D8QKW0"/>
<feature type="compositionally biased region" description="Gly residues" evidence="1">
    <location>
        <begin position="20"/>
        <end position="39"/>
    </location>
</feature>
<dbReference type="Proteomes" id="UP000007431">
    <property type="component" value="Unassembled WGS sequence"/>
</dbReference>
<proteinExistence type="predicted"/>
<dbReference type="InParanoid" id="D8QKW0"/>
<sequence>MPVIDSFGSLRDSELDGRSPKGGGGGGGGRGGSARGPGKSGSKSGKSGSGSSSSSTPIIISDSSSKTSSTYSNGGGATTIISSGPFAGRTQGGGDRSQIYGSSMYGSGYPGYYTGHSIAERGFPFFFWPLVIGAGVGYESAHYIDEVQKEFGSPDNSSRPGGAETTVSFASASGNTTLWVVADNTTTTSLIDEIYSKCASSLSNSTSRTVMAYSDNPRAESVVQYYRASTVALALDGYNNTAALSNDDNATATPLPEWRDTNMLSCVNNTIGAAVPLVNAAGGHRAMALMSTPAPLSAAVAMTWVLVSLV</sequence>
<evidence type="ECO:0000313" key="3">
    <source>
        <dbReference type="Proteomes" id="UP000007431"/>
    </source>
</evidence>
<feature type="compositionally biased region" description="Low complexity" evidence="1">
    <location>
        <begin position="40"/>
        <end position="72"/>
    </location>
</feature>
<reference evidence="2 3" key="1">
    <citation type="journal article" date="2010" name="Nat. Biotechnol.">
        <title>Genome sequence of the model mushroom Schizophyllum commune.</title>
        <authorList>
            <person name="Ohm R.A."/>
            <person name="de Jong J.F."/>
            <person name="Lugones L.G."/>
            <person name="Aerts A."/>
            <person name="Kothe E."/>
            <person name="Stajich J.E."/>
            <person name="de Vries R.P."/>
            <person name="Record E."/>
            <person name="Levasseur A."/>
            <person name="Baker S.E."/>
            <person name="Bartholomew K.A."/>
            <person name="Coutinho P.M."/>
            <person name="Erdmann S."/>
            <person name="Fowler T.J."/>
            <person name="Gathman A.C."/>
            <person name="Lombard V."/>
            <person name="Henrissat B."/>
            <person name="Knabe N."/>
            <person name="Kuees U."/>
            <person name="Lilly W.W."/>
            <person name="Lindquist E."/>
            <person name="Lucas S."/>
            <person name="Magnuson J.K."/>
            <person name="Piumi F."/>
            <person name="Raudaskoski M."/>
            <person name="Salamov A."/>
            <person name="Schmutz J."/>
            <person name="Schwarze F.W.M.R."/>
            <person name="vanKuyk P.A."/>
            <person name="Horton J.S."/>
            <person name="Grigoriev I.V."/>
            <person name="Woesten H.A.B."/>
        </authorList>
    </citation>
    <scope>NUCLEOTIDE SEQUENCE [LARGE SCALE GENOMIC DNA]</scope>
    <source>
        <strain evidence="3">H4-8 / FGSC 9210</strain>
    </source>
</reference>
<dbReference type="EMBL" id="GL377317">
    <property type="protein sequence ID" value="EFI91411.1"/>
    <property type="molecule type" value="Genomic_DNA"/>
</dbReference>
<dbReference type="HOGENOM" id="CLU_057147_1_0_1"/>
<dbReference type="OMA" id="YGPENNS"/>
<gene>
    <name evidence="2" type="ORF">SCHCODRAFT_238597</name>
</gene>